<keyword evidence="2" id="KW-1185">Reference proteome</keyword>
<gene>
    <name evidence="1" type="ORF">ACFOW3_22160</name>
</gene>
<dbReference type="RefSeq" id="WP_255354189.1">
    <property type="nucleotide sequence ID" value="NZ_JAMXAX010000074.1"/>
</dbReference>
<reference evidence="2" key="1">
    <citation type="journal article" date="2019" name="Int. J. Syst. Evol. Microbiol.">
        <title>The Global Catalogue of Microorganisms (GCM) 10K type strain sequencing project: providing services to taxonomists for standard genome sequencing and annotation.</title>
        <authorList>
            <consortium name="The Broad Institute Genomics Platform"/>
            <consortium name="The Broad Institute Genome Sequencing Center for Infectious Disease"/>
            <person name="Wu L."/>
            <person name="Ma J."/>
        </authorList>
    </citation>
    <scope>NUCLEOTIDE SEQUENCE [LARGE SCALE GENOMIC DNA]</scope>
    <source>
        <strain evidence="2">CCUG 2113</strain>
    </source>
</reference>
<protein>
    <submittedName>
        <fullName evidence="1">Uncharacterized protein</fullName>
    </submittedName>
</protein>
<dbReference type="Proteomes" id="UP001595693">
    <property type="component" value="Unassembled WGS sequence"/>
</dbReference>
<organism evidence="1 2">
    <name type="scientific">Acidovorax facilis</name>
    <dbReference type="NCBI Taxonomy" id="12917"/>
    <lineage>
        <taxon>Bacteria</taxon>
        <taxon>Pseudomonadati</taxon>
        <taxon>Pseudomonadota</taxon>
        <taxon>Betaproteobacteria</taxon>
        <taxon>Burkholderiales</taxon>
        <taxon>Comamonadaceae</taxon>
        <taxon>Acidovorax</taxon>
    </lineage>
</organism>
<evidence type="ECO:0000313" key="2">
    <source>
        <dbReference type="Proteomes" id="UP001595693"/>
    </source>
</evidence>
<sequence>MKHGDVNATNSYTDYRQFEGLVEGVRLRRSGTATLAFLTKGKR</sequence>
<dbReference type="EMBL" id="JBHSAJ010000065">
    <property type="protein sequence ID" value="MFC3937334.1"/>
    <property type="molecule type" value="Genomic_DNA"/>
</dbReference>
<evidence type="ECO:0000313" key="1">
    <source>
        <dbReference type="EMBL" id="MFC3937334.1"/>
    </source>
</evidence>
<accession>A0ABV8DFU9</accession>
<proteinExistence type="predicted"/>
<name>A0ABV8DFU9_9BURK</name>
<comment type="caution">
    <text evidence="1">The sequence shown here is derived from an EMBL/GenBank/DDBJ whole genome shotgun (WGS) entry which is preliminary data.</text>
</comment>